<protein>
    <recommendedName>
        <fullName evidence="3">Nucleotidyl transferase AbiEii/AbiGii toxin family protein</fullName>
    </recommendedName>
</protein>
<dbReference type="Pfam" id="PF08843">
    <property type="entry name" value="AbiEii"/>
    <property type="match status" value="1"/>
</dbReference>
<dbReference type="AlphaFoldDB" id="A0A1F4V4H9"/>
<dbReference type="InterPro" id="IPR014942">
    <property type="entry name" value="AbiEii"/>
</dbReference>
<evidence type="ECO:0008006" key="3">
    <source>
        <dbReference type="Google" id="ProtNLM"/>
    </source>
</evidence>
<evidence type="ECO:0000313" key="2">
    <source>
        <dbReference type="Proteomes" id="UP000178771"/>
    </source>
</evidence>
<reference evidence="1 2" key="1">
    <citation type="journal article" date="2016" name="Nat. Commun.">
        <title>Thousands of microbial genomes shed light on interconnected biogeochemical processes in an aquifer system.</title>
        <authorList>
            <person name="Anantharaman K."/>
            <person name="Brown C.T."/>
            <person name="Hug L.A."/>
            <person name="Sharon I."/>
            <person name="Castelle C.J."/>
            <person name="Probst A.J."/>
            <person name="Thomas B.C."/>
            <person name="Singh A."/>
            <person name="Wilkins M.J."/>
            <person name="Karaoz U."/>
            <person name="Brodie E.L."/>
            <person name="Williams K.H."/>
            <person name="Hubbard S.S."/>
            <person name="Banfield J.F."/>
        </authorList>
    </citation>
    <scope>NUCLEOTIDE SEQUENCE [LARGE SCALE GENOMIC DNA]</scope>
</reference>
<sequence length="226" mass="26752">MRNILNEIYSHKDLSPLLGLKGGTACYFFYKLPRFSTDLDFNLLNLDKKLLVFETMPSILEKYGTITDNHIKENTVFFFLVHTKERSGIKIEISTREIESVNGYQLLEFYGTSMLVMKKEDIFANKLIALRHRHSATSRDLYDINYFFKQNWDISEEIVKVISGDSLLKYLKKLQRFIKENFNYQTIHLGLGELVEDESQRYFIKNKLIDDTINQIKFYIDSKNRK</sequence>
<dbReference type="Gene3D" id="3.10.450.620">
    <property type="entry name" value="JHP933, nucleotidyltransferase-like core domain"/>
    <property type="match status" value="1"/>
</dbReference>
<accession>A0A1F4V4H9</accession>
<gene>
    <name evidence="1" type="ORF">A2982_01290</name>
</gene>
<comment type="caution">
    <text evidence="1">The sequence shown here is derived from an EMBL/GenBank/DDBJ whole genome shotgun (WGS) entry which is preliminary data.</text>
</comment>
<dbReference type="EMBL" id="MEVH01000005">
    <property type="protein sequence ID" value="OGC52111.1"/>
    <property type="molecule type" value="Genomic_DNA"/>
</dbReference>
<evidence type="ECO:0000313" key="1">
    <source>
        <dbReference type="EMBL" id="OGC52111.1"/>
    </source>
</evidence>
<dbReference type="Proteomes" id="UP000178771">
    <property type="component" value="Unassembled WGS sequence"/>
</dbReference>
<organism evidence="1 2">
    <name type="scientific">candidate division WWE3 bacterium RIFCSPLOWO2_01_FULL_39_13</name>
    <dbReference type="NCBI Taxonomy" id="1802624"/>
    <lineage>
        <taxon>Bacteria</taxon>
        <taxon>Katanobacteria</taxon>
    </lineage>
</organism>
<proteinExistence type="predicted"/>
<dbReference type="STRING" id="1802624.A2982_01290"/>
<name>A0A1F4V4H9_UNCKA</name>